<dbReference type="Proteomes" id="UP001055879">
    <property type="component" value="Linkage Group LG02"/>
</dbReference>
<reference evidence="1 2" key="2">
    <citation type="journal article" date="2022" name="Mol. Ecol. Resour.">
        <title>The genomes of chicory, endive, great burdock and yacon provide insights into Asteraceae paleo-polyploidization history and plant inulin production.</title>
        <authorList>
            <person name="Fan W."/>
            <person name="Wang S."/>
            <person name="Wang H."/>
            <person name="Wang A."/>
            <person name="Jiang F."/>
            <person name="Liu H."/>
            <person name="Zhao H."/>
            <person name="Xu D."/>
            <person name="Zhang Y."/>
        </authorList>
    </citation>
    <scope>NUCLEOTIDE SEQUENCE [LARGE SCALE GENOMIC DNA]</scope>
    <source>
        <strain evidence="2">cv. Niubang</strain>
    </source>
</reference>
<protein>
    <submittedName>
        <fullName evidence="1">Uncharacterized protein</fullName>
    </submittedName>
</protein>
<keyword evidence="2" id="KW-1185">Reference proteome</keyword>
<organism evidence="1 2">
    <name type="scientific">Arctium lappa</name>
    <name type="common">Greater burdock</name>
    <name type="synonym">Lappa major</name>
    <dbReference type="NCBI Taxonomy" id="4217"/>
    <lineage>
        <taxon>Eukaryota</taxon>
        <taxon>Viridiplantae</taxon>
        <taxon>Streptophyta</taxon>
        <taxon>Embryophyta</taxon>
        <taxon>Tracheophyta</taxon>
        <taxon>Spermatophyta</taxon>
        <taxon>Magnoliopsida</taxon>
        <taxon>eudicotyledons</taxon>
        <taxon>Gunneridae</taxon>
        <taxon>Pentapetalae</taxon>
        <taxon>asterids</taxon>
        <taxon>campanulids</taxon>
        <taxon>Asterales</taxon>
        <taxon>Asteraceae</taxon>
        <taxon>Carduoideae</taxon>
        <taxon>Cardueae</taxon>
        <taxon>Arctiinae</taxon>
        <taxon>Arctium</taxon>
    </lineage>
</organism>
<proteinExistence type="predicted"/>
<sequence length="141" mass="16513">MPINFQLCNQPHWLRDFVEKRSVENSDNISSLELHDRVKMNEITRVSAQMCWVSKYGGPYGSEVTRGQDLTGKDFSGKTLIKQDFKTVRTQAQVFRLQKQDWLIFQTTHSVLFLKSVKYGRMAEILVQRASSPDEFTHWRN</sequence>
<gene>
    <name evidence="1" type="ORF">L6452_06481</name>
</gene>
<evidence type="ECO:0000313" key="2">
    <source>
        <dbReference type="Proteomes" id="UP001055879"/>
    </source>
</evidence>
<dbReference type="EMBL" id="CM042048">
    <property type="protein sequence ID" value="KAI3758908.1"/>
    <property type="molecule type" value="Genomic_DNA"/>
</dbReference>
<reference evidence="2" key="1">
    <citation type="journal article" date="2022" name="Mol. Ecol. Resour.">
        <title>The genomes of chicory, endive, great burdock and yacon provide insights into Asteraceae palaeo-polyploidization history and plant inulin production.</title>
        <authorList>
            <person name="Fan W."/>
            <person name="Wang S."/>
            <person name="Wang H."/>
            <person name="Wang A."/>
            <person name="Jiang F."/>
            <person name="Liu H."/>
            <person name="Zhao H."/>
            <person name="Xu D."/>
            <person name="Zhang Y."/>
        </authorList>
    </citation>
    <scope>NUCLEOTIDE SEQUENCE [LARGE SCALE GENOMIC DNA]</scope>
    <source>
        <strain evidence="2">cv. Niubang</strain>
    </source>
</reference>
<accession>A0ACB9EJY1</accession>
<name>A0ACB9EJY1_ARCLA</name>
<evidence type="ECO:0000313" key="1">
    <source>
        <dbReference type="EMBL" id="KAI3758908.1"/>
    </source>
</evidence>
<comment type="caution">
    <text evidence="1">The sequence shown here is derived from an EMBL/GenBank/DDBJ whole genome shotgun (WGS) entry which is preliminary data.</text>
</comment>